<dbReference type="RefSeq" id="WP_215817988.1">
    <property type="nucleotide sequence ID" value="NZ_JAGSOY010000003.1"/>
</dbReference>
<evidence type="ECO:0000256" key="8">
    <source>
        <dbReference type="ARBA" id="ARBA00022660"/>
    </source>
</evidence>
<reference evidence="22 23" key="1">
    <citation type="submission" date="2021-04" db="EMBL/GenBank/DDBJ databases">
        <authorList>
            <person name="Pira H."/>
            <person name="Risdian C."/>
            <person name="Wink J."/>
        </authorList>
    </citation>
    <scope>NUCLEOTIDE SEQUENCE [LARGE SCALE GENOMIC DNA]</scope>
    <source>
        <strain evidence="22 23">WH53</strain>
    </source>
</reference>
<evidence type="ECO:0000256" key="12">
    <source>
        <dbReference type="ARBA" id="ARBA00022781"/>
    </source>
</evidence>
<evidence type="ECO:0000256" key="4">
    <source>
        <dbReference type="ARBA" id="ARBA00022448"/>
    </source>
</evidence>
<dbReference type="EMBL" id="JAGSOY010000003">
    <property type="protein sequence ID" value="MBU2709821.1"/>
    <property type="molecule type" value="Genomic_DNA"/>
</dbReference>
<keyword evidence="9 20" id="KW-0812">Transmembrane</keyword>
<dbReference type="InterPro" id="IPR004678">
    <property type="entry name" value="Cyt_c_oxidase_cbb3_su3"/>
</dbReference>
<keyword evidence="15 19" id="KW-0560">Oxidoreductase</keyword>
<feature type="domain" description="Cytochrome c" evidence="21">
    <location>
        <begin position="137"/>
        <end position="216"/>
    </location>
</feature>
<evidence type="ECO:0000256" key="7">
    <source>
        <dbReference type="ARBA" id="ARBA00022617"/>
    </source>
</evidence>
<proteinExistence type="inferred from homology"/>
<keyword evidence="7 19" id="KW-0349">Heme</keyword>
<comment type="function">
    <text evidence="19">C-type cytochrome. Part of the cbb3-type cytochrome c oxidase complex.</text>
</comment>
<keyword evidence="23" id="KW-1185">Reference proteome</keyword>
<accession>A0ABS5Z6Z2</accession>
<dbReference type="InterPro" id="IPR009056">
    <property type="entry name" value="Cyt_c-like_dom"/>
</dbReference>
<evidence type="ECO:0000256" key="14">
    <source>
        <dbReference type="ARBA" id="ARBA00022989"/>
    </source>
</evidence>
<dbReference type="Proteomes" id="UP000690515">
    <property type="component" value="Unassembled WGS sequence"/>
</dbReference>
<feature type="domain" description="Cytochrome c" evidence="21">
    <location>
        <begin position="225"/>
        <end position="313"/>
    </location>
</feature>
<protein>
    <recommendedName>
        <fullName evidence="19">Cbb3-type cytochrome c oxidase subunit</fullName>
    </recommendedName>
</protein>
<keyword evidence="10 19" id="KW-0479">Metal-binding</keyword>
<comment type="subcellular location">
    <subcellularLocation>
        <location evidence="1 19">Cell inner membrane</location>
    </subcellularLocation>
</comment>
<evidence type="ECO:0000256" key="19">
    <source>
        <dbReference type="PIRNR" id="PIRNR000006"/>
    </source>
</evidence>
<feature type="transmembrane region" description="Helical" evidence="20">
    <location>
        <begin position="6"/>
        <end position="25"/>
    </location>
</feature>
<evidence type="ECO:0000256" key="10">
    <source>
        <dbReference type="ARBA" id="ARBA00022723"/>
    </source>
</evidence>
<comment type="cofactor">
    <cofactor evidence="19">
        <name>heme c</name>
        <dbReference type="ChEBI" id="CHEBI:61717"/>
    </cofactor>
    <text evidence="19">Binds 2 heme C groups per subunit.</text>
</comment>
<keyword evidence="17 19" id="KW-0406">Ion transport</keyword>
<keyword evidence="5 19" id="KW-1003">Cell membrane</keyword>
<dbReference type="Gene3D" id="6.10.280.130">
    <property type="match status" value="1"/>
</dbReference>
<comment type="pathway">
    <text evidence="2 19">Energy metabolism; oxidative phosphorylation.</text>
</comment>
<comment type="similarity">
    <text evidence="3 19">Belongs to the CcoP / FixP family.</text>
</comment>
<evidence type="ECO:0000256" key="13">
    <source>
        <dbReference type="ARBA" id="ARBA00022982"/>
    </source>
</evidence>
<dbReference type="Pfam" id="PF13442">
    <property type="entry name" value="Cytochrome_CBB3"/>
    <property type="match status" value="2"/>
</dbReference>
<sequence>MSNFWTGWVFVLTLTCLGLIVWLLFATRRRQRPNLTEQTMGHSFDGIEEYDNPLPQWWFYLFVATIVFGAAYLVLFPGILPGKFNGILGLVAKDQYPDGWSSTMQYKNEVKRIDDQYGPVFDQYTKTPIPELAQNETAVTIGKRVFANNCAICHGSAAQGRFGFPNLSDNDWLYGHEAKTIKTTLLEGRRGQMPAWGQFMSNQEVTNVSLYVRSLSGVKTKATEDQLTKGKEDYIGKCSACHGVEGKGSYLNANISNDIGAPNLTDNIWLYGGAQHQVEYTIRNGRNGAMPAWKDVLGENRVHLVATYIYSLAQKAKQAENATKTAQAK</sequence>
<dbReference type="Pfam" id="PF14715">
    <property type="entry name" value="FixP_N"/>
    <property type="match status" value="1"/>
</dbReference>
<evidence type="ECO:0000259" key="21">
    <source>
        <dbReference type="PROSITE" id="PS51007"/>
    </source>
</evidence>
<evidence type="ECO:0000256" key="2">
    <source>
        <dbReference type="ARBA" id="ARBA00004673"/>
    </source>
</evidence>
<evidence type="ECO:0000256" key="6">
    <source>
        <dbReference type="ARBA" id="ARBA00022519"/>
    </source>
</evidence>
<evidence type="ECO:0000313" key="23">
    <source>
        <dbReference type="Proteomes" id="UP000690515"/>
    </source>
</evidence>
<dbReference type="InterPro" id="IPR036909">
    <property type="entry name" value="Cyt_c-like_dom_sf"/>
</dbReference>
<feature type="transmembrane region" description="Helical" evidence="20">
    <location>
        <begin position="57"/>
        <end position="80"/>
    </location>
</feature>
<evidence type="ECO:0000256" key="9">
    <source>
        <dbReference type="ARBA" id="ARBA00022692"/>
    </source>
</evidence>
<evidence type="ECO:0000256" key="5">
    <source>
        <dbReference type="ARBA" id="ARBA00022475"/>
    </source>
</evidence>
<dbReference type="PROSITE" id="PS51007">
    <property type="entry name" value="CYTC"/>
    <property type="match status" value="2"/>
</dbReference>
<evidence type="ECO:0000313" key="22">
    <source>
        <dbReference type="EMBL" id="MBU2709821.1"/>
    </source>
</evidence>
<keyword evidence="8 19" id="KW-0679">Respiratory chain</keyword>
<evidence type="ECO:0000256" key="16">
    <source>
        <dbReference type="ARBA" id="ARBA00023004"/>
    </source>
</evidence>
<evidence type="ECO:0000256" key="1">
    <source>
        <dbReference type="ARBA" id="ARBA00004533"/>
    </source>
</evidence>
<dbReference type="PANTHER" id="PTHR33751">
    <property type="entry name" value="CBB3-TYPE CYTOCHROME C OXIDASE SUBUNIT FIXP"/>
    <property type="match status" value="1"/>
</dbReference>
<keyword evidence="13 19" id="KW-0249">Electron transport</keyword>
<evidence type="ECO:0000256" key="3">
    <source>
        <dbReference type="ARBA" id="ARBA00006113"/>
    </source>
</evidence>
<dbReference type="Gene3D" id="1.10.760.10">
    <property type="entry name" value="Cytochrome c-like domain"/>
    <property type="match status" value="2"/>
</dbReference>
<keyword evidence="12 19" id="KW-0375">Hydrogen ion transport</keyword>
<gene>
    <name evidence="22" type="primary">ccoP</name>
    <name evidence="22" type="ORF">KCG35_01970</name>
</gene>
<keyword evidence="6 19" id="KW-0997">Cell inner membrane</keyword>
<keyword evidence="4 19" id="KW-0813">Transport</keyword>
<dbReference type="PANTHER" id="PTHR33751:SF1">
    <property type="entry name" value="CBB3-TYPE CYTOCHROME C OXIDASE SUBUNIT FIXP"/>
    <property type="match status" value="1"/>
</dbReference>
<keyword evidence="11" id="KW-0677">Repeat</keyword>
<dbReference type="PRINTS" id="PR00605">
    <property type="entry name" value="CYTCHROMECIC"/>
</dbReference>
<name>A0ABS5Z6Z2_9GAMM</name>
<dbReference type="InterPro" id="IPR008168">
    <property type="entry name" value="Cyt_C_IC"/>
</dbReference>
<evidence type="ECO:0000256" key="11">
    <source>
        <dbReference type="ARBA" id="ARBA00022737"/>
    </source>
</evidence>
<comment type="subunit">
    <text evidence="19">Component of the cbb3-type cytochrome c oxidase.</text>
</comment>
<keyword evidence="16 19" id="KW-0408">Iron</keyword>
<dbReference type="NCBIfam" id="TIGR00782">
    <property type="entry name" value="ccoP"/>
    <property type="match status" value="1"/>
</dbReference>
<evidence type="ECO:0000256" key="17">
    <source>
        <dbReference type="ARBA" id="ARBA00023065"/>
    </source>
</evidence>
<dbReference type="InterPro" id="IPR038414">
    <property type="entry name" value="CcoP_N_sf"/>
</dbReference>
<comment type="caution">
    <text evidence="22">The sequence shown here is derived from an EMBL/GenBank/DDBJ whole genome shotgun (WGS) entry which is preliminary data.</text>
</comment>
<evidence type="ECO:0000256" key="15">
    <source>
        <dbReference type="ARBA" id="ARBA00023002"/>
    </source>
</evidence>
<evidence type="ECO:0000256" key="18">
    <source>
        <dbReference type="ARBA" id="ARBA00023136"/>
    </source>
</evidence>
<organism evidence="22 23">
    <name type="scientific">Zooshikella harenae</name>
    <dbReference type="NCBI Taxonomy" id="2827238"/>
    <lineage>
        <taxon>Bacteria</taxon>
        <taxon>Pseudomonadati</taxon>
        <taxon>Pseudomonadota</taxon>
        <taxon>Gammaproteobacteria</taxon>
        <taxon>Oceanospirillales</taxon>
        <taxon>Zooshikellaceae</taxon>
        <taxon>Zooshikella</taxon>
    </lineage>
</organism>
<dbReference type="PIRSF" id="PIRSF000006">
    <property type="entry name" value="Cbb3-Cox_fixP"/>
    <property type="match status" value="1"/>
</dbReference>
<dbReference type="InterPro" id="IPR032858">
    <property type="entry name" value="CcoP_N"/>
</dbReference>
<keyword evidence="14 20" id="KW-1133">Transmembrane helix</keyword>
<keyword evidence="18 19" id="KW-0472">Membrane</keyword>
<dbReference type="SUPFAM" id="SSF46626">
    <property type="entry name" value="Cytochrome c"/>
    <property type="match status" value="2"/>
</dbReference>
<dbReference type="InterPro" id="IPR050597">
    <property type="entry name" value="Cytochrome_c_Oxidase_Subunit"/>
</dbReference>
<evidence type="ECO:0000256" key="20">
    <source>
        <dbReference type="SAM" id="Phobius"/>
    </source>
</evidence>